<name>A0A365XPM9_9BACT</name>
<dbReference type="InterPro" id="IPR007627">
    <property type="entry name" value="RNA_pol_sigma70_r2"/>
</dbReference>
<dbReference type="PANTHER" id="PTHR43133:SF46">
    <property type="entry name" value="RNA POLYMERASE SIGMA-70 FACTOR ECF SUBFAMILY"/>
    <property type="match status" value="1"/>
</dbReference>
<feature type="domain" description="RNA polymerase sigma-70 region 2" evidence="7">
    <location>
        <begin position="26"/>
        <end position="93"/>
    </location>
</feature>
<dbReference type="Pfam" id="PF08281">
    <property type="entry name" value="Sigma70_r4_2"/>
    <property type="match status" value="1"/>
</dbReference>
<keyword evidence="10" id="KW-1185">Reference proteome</keyword>
<keyword evidence="4 6" id="KW-0238">DNA-binding</keyword>
<gene>
    <name evidence="9" type="ORF">DF182_31755</name>
</gene>
<dbReference type="InterPro" id="IPR039425">
    <property type="entry name" value="RNA_pol_sigma-70-like"/>
</dbReference>
<organism evidence="9 10">
    <name type="scientific">Chitinophaga flava</name>
    <dbReference type="NCBI Taxonomy" id="2259036"/>
    <lineage>
        <taxon>Bacteria</taxon>
        <taxon>Pseudomonadati</taxon>
        <taxon>Bacteroidota</taxon>
        <taxon>Chitinophagia</taxon>
        <taxon>Chitinophagales</taxon>
        <taxon>Chitinophagaceae</taxon>
        <taxon>Chitinophaga</taxon>
    </lineage>
</organism>
<evidence type="ECO:0000259" key="7">
    <source>
        <dbReference type="Pfam" id="PF04542"/>
    </source>
</evidence>
<evidence type="ECO:0000256" key="2">
    <source>
        <dbReference type="ARBA" id="ARBA00023015"/>
    </source>
</evidence>
<dbReference type="Pfam" id="PF04542">
    <property type="entry name" value="Sigma70_r2"/>
    <property type="match status" value="1"/>
</dbReference>
<keyword evidence="3 6" id="KW-0731">Sigma factor</keyword>
<dbReference type="EMBL" id="QFFJ01000003">
    <property type="protein sequence ID" value="RBL88100.1"/>
    <property type="molecule type" value="Genomic_DNA"/>
</dbReference>
<sequence>MKGSQYNEREIVARIAKGDESAFAVFFRHHYQKIYEVGLMLTQTESVAEELVQDVFLKVWKQQEQLPAITDIPSWLFIIARNDAYKALRRSTRLKVVLETLEWPLPVSNETDEQIIYRNYHELVNKAVSQLPARQQMAWRLSREEGLKREEIASRMQIRPDTVKEHLTLAVKNIRQFLETQDALLIGAEVIFLWSIHSLN</sequence>
<dbReference type="InterPro" id="IPR014284">
    <property type="entry name" value="RNA_pol_sigma-70_dom"/>
</dbReference>
<dbReference type="SUPFAM" id="SSF88946">
    <property type="entry name" value="Sigma2 domain of RNA polymerase sigma factors"/>
    <property type="match status" value="1"/>
</dbReference>
<dbReference type="InterPro" id="IPR036388">
    <property type="entry name" value="WH-like_DNA-bd_sf"/>
</dbReference>
<dbReference type="AlphaFoldDB" id="A0A365XPM9"/>
<dbReference type="InterPro" id="IPR013325">
    <property type="entry name" value="RNA_pol_sigma_r2"/>
</dbReference>
<comment type="similarity">
    <text evidence="1 6">Belongs to the sigma-70 factor family. ECF subfamily.</text>
</comment>
<feature type="domain" description="RNA polymerase sigma factor 70 region 4 type 2" evidence="8">
    <location>
        <begin position="123"/>
        <end position="173"/>
    </location>
</feature>
<dbReference type="SUPFAM" id="SSF88659">
    <property type="entry name" value="Sigma3 and sigma4 domains of RNA polymerase sigma factors"/>
    <property type="match status" value="1"/>
</dbReference>
<dbReference type="RefSeq" id="WP_113619927.1">
    <property type="nucleotide sequence ID" value="NZ_QFFJ01000003.1"/>
</dbReference>
<dbReference type="OrthoDB" id="799938at2"/>
<dbReference type="NCBIfam" id="TIGR02937">
    <property type="entry name" value="sigma70-ECF"/>
    <property type="match status" value="1"/>
</dbReference>
<evidence type="ECO:0000313" key="9">
    <source>
        <dbReference type="EMBL" id="RBL88100.1"/>
    </source>
</evidence>
<dbReference type="GO" id="GO:0003677">
    <property type="term" value="F:DNA binding"/>
    <property type="evidence" value="ECO:0007669"/>
    <property type="project" value="UniProtKB-KW"/>
</dbReference>
<dbReference type="Gene3D" id="1.10.1740.10">
    <property type="match status" value="1"/>
</dbReference>
<dbReference type="PANTHER" id="PTHR43133">
    <property type="entry name" value="RNA POLYMERASE ECF-TYPE SIGMA FACTO"/>
    <property type="match status" value="1"/>
</dbReference>
<evidence type="ECO:0000256" key="4">
    <source>
        <dbReference type="ARBA" id="ARBA00023125"/>
    </source>
</evidence>
<dbReference type="GO" id="GO:0006352">
    <property type="term" value="P:DNA-templated transcription initiation"/>
    <property type="evidence" value="ECO:0007669"/>
    <property type="project" value="InterPro"/>
</dbReference>
<evidence type="ECO:0000256" key="6">
    <source>
        <dbReference type="RuleBase" id="RU000716"/>
    </source>
</evidence>
<protein>
    <recommendedName>
        <fullName evidence="6">RNA polymerase sigma factor</fullName>
    </recommendedName>
</protein>
<evidence type="ECO:0000313" key="10">
    <source>
        <dbReference type="Proteomes" id="UP000253410"/>
    </source>
</evidence>
<dbReference type="InterPro" id="IPR013324">
    <property type="entry name" value="RNA_pol_sigma_r3/r4-like"/>
</dbReference>
<dbReference type="GO" id="GO:0016987">
    <property type="term" value="F:sigma factor activity"/>
    <property type="evidence" value="ECO:0007669"/>
    <property type="project" value="UniProtKB-KW"/>
</dbReference>
<evidence type="ECO:0000256" key="5">
    <source>
        <dbReference type="ARBA" id="ARBA00023163"/>
    </source>
</evidence>
<keyword evidence="2 6" id="KW-0805">Transcription regulation</keyword>
<dbReference type="Proteomes" id="UP000253410">
    <property type="component" value="Unassembled WGS sequence"/>
</dbReference>
<dbReference type="InterPro" id="IPR000838">
    <property type="entry name" value="RNA_pol_sigma70_ECF_CS"/>
</dbReference>
<reference evidence="9 10" key="1">
    <citation type="submission" date="2018-05" db="EMBL/GenBank/DDBJ databases">
        <title>Chitinophaga sp. K3CV102501T nov., isolated from isolated from a monsoon evergreen broad-leaved forest soil.</title>
        <authorList>
            <person name="Lv Y."/>
        </authorList>
    </citation>
    <scope>NUCLEOTIDE SEQUENCE [LARGE SCALE GENOMIC DNA]</scope>
    <source>
        <strain evidence="9 10">GDMCC 1.1325</strain>
    </source>
</reference>
<dbReference type="Gene3D" id="1.10.10.10">
    <property type="entry name" value="Winged helix-like DNA-binding domain superfamily/Winged helix DNA-binding domain"/>
    <property type="match status" value="1"/>
</dbReference>
<evidence type="ECO:0000256" key="3">
    <source>
        <dbReference type="ARBA" id="ARBA00023082"/>
    </source>
</evidence>
<keyword evidence="5 6" id="KW-0804">Transcription</keyword>
<evidence type="ECO:0000259" key="8">
    <source>
        <dbReference type="Pfam" id="PF08281"/>
    </source>
</evidence>
<dbReference type="InterPro" id="IPR013249">
    <property type="entry name" value="RNA_pol_sigma70_r4_t2"/>
</dbReference>
<evidence type="ECO:0000256" key="1">
    <source>
        <dbReference type="ARBA" id="ARBA00010641"/>
    </source>
</evidence>
<comment type="caution">
    <text evidence="9">The sequence shown here is derived from an EMBL/GenBank/DDBJ whole genome shotgun (WGS) entry which is preliminary data.</text>
</comment>
<dbReference type="PROSITE" id="PS01063">
    <property type="entry name" value="SIGMA70_ECF"/>
    <property type="match status" value="1"/>
</dbReference>
<accession>A0A365XPM9</accession>
<proteinExistence type="inferred from homology"/>